<dbReference type="PATRIC" id="fig|1299334.3.peg.5439"/>
<accession>X8AP18</accession>
<proteinExistence type="predicted"/>
<comment type="caution">
    <text evidence="1">The sequence shown here is derived from an EMBL/GenBank/DDBJ whole genome shotgun (WGS) entry which is preliminary data.</text>
</comment>
<reference evidence="1" key="1">
    <citation type="submission" date="2014-01" db="EMBL/GenBank/DDBJ databases">
        <authorList>
            <person name="Brown-Elliot B."/>
            <person name="Wallace R."/>
            <person name="Lenaerts A."/>
            <person name="Ordway D."/>
            <person name="DeGroote M.A."/>
            <person name="Parker T."/>
            <person name="Sizemore C."/>
            <person name="Tallon L.J."/>
            <person name="Sadzewicz L.K."/>
            <person name="Sengamalay N."/>
            <person name="Fraser C.M."/>
            <person name="Hine E."/>
            <person name="Shefchek K.A."/>
            <person name="Das S.P."/>
            <person name="Tettelin H."/>
        </authorList>
    </citation>
    <scope>NUCLEOTIDE SEQUENCE [LARGE SCALE GENOMIC DNA]</scope>
    <source>
        <strain evidence="1">4042</strain>
    </source>
</reference>
<protein>
    <submittedName>
        <fullName evidence="1">Uncharacterized protein</fullName>
    </submittedName>
</protein>
<dbReference type="AlphaFoldDB" id="X8AP18"/>
<gene>
    <name evidence="1" type="ORF">I553_9014</name>
</gene>
<dbReference type="EMBL" id="JAOB01000050">
    <property type="protein sequence ID" value="EUA32876.1"/>
    <property type="molecule type" value="Genomic_DNA"/>
</dbReference>
<sequence length="58" mass="6248">MTNALAESAIRADHIGSLITIIPAGRILQTGMDKRVPLRDWMTASARRRLLSSSTAVG</sequence>
<name>X8AP18_MYCXE</name>
<organism evidence="1">
    <name type="scientific">Mycobacterium xenopi 4042</name>
    <dbReference type="NCBI Taxonomy" id="1299334"/>
    <lineage>
        <taxon>Bacteria</taxon>
        <taxon>Bacillati</taxon>
        <taxon>Actinomycetota</taxon>
        <taxon>Actinomycetes</taxon>
        <taxon>Mycobacteriales</taxon>
        <taxon>Mycobacteriaceae</taxon>
        <taxon>Mycobacterium</taxon>
    </lineage>
</organism>
<evidence type="ECO:0000313" key="1">
    <source>
        <dbReference type="EMBL" id="EUA32876.1"/>
    </source>
</evidence>